<dbReference type="InterPro" id="IPR021109">
    <property type="entry name" value="Peptidase_aspartic_dom_sf"/>
</dbReference>
<comment type="similarity">
    <text evidence="2">Belongs to the peptidase A1 family.</text>
</comment>
<dbReference type="PROSITE" id="PS00141">
    <property type="entry name" value="ASP_PROTEASE"/>
    <property type="match status" value="1"/>
</dbReference>
<dbReference type="InterPro" id="IPR051708">
    <property type="entry name" value="Plant_Aspart_Prot_A1"/>
</dbReference>
<comment type="subcellular location">
    <subcellularLocation>
        <location evidence="1">Secreted</location>
    </subcellularLocation>
</comment>
<keyword evidence="3" id="KW-0964">Secreted</keyword>
<evidence type="ECO:0000256" key="6">
    <source>
        <dbReference type="ARBA" id="ARBA00022750"/>
    </source>
</evidence>
<dbReference type="Gene3D" id="2.40.70.10">
    <property type="entry name" value="Acid Proteases"/>
    <property type="match status" value="3"/>
</dbReference>
<dbReference type="GO" id="GO:0006508">
    <property type="term" value="P:proteolysis"/>
    <property type="evidence" value="ECO:0007669"/>
    <property type="project" value="UniProtKB-KW"/>
</dbReference>
<organism evidence="10 11">
    <name type="scientific">Gossypium barbadense</name>
    <name type="common">Sea Island cotton</name>
    <name type="synonym">Hibiscus barbadensis</name>
    <dbReference type="NCBI Taxonomy" id="3634"/>
    <lineage>
        <taxon>Eukaryota</taxon>
        <taxon>Viridiplantae</taxon>
        <taxon>Streptophyta</taxon>
        <taxon>Embryophyta</taxon>
        <taxon>Tracheophyta</taxon>
        <taxon>Spermatophyta</taxon>
        <taxon>Magnoliopsida</taxon>
        <taxon>eudicotyledons</taxon>
        <taxon>Gunneridae</taxon>
        <taxon>Pentapetalae</taxon>
        <taxon>rosids</taxon>
        <taxon>malvids</taxon>
        <taxon>Malvales</taxon>
        <taxon>Malvaceae</taxon>
        <taxon>Malvoideae</taxon>
        <taxon>Gossypium</taxon>
    </lineage>
</organism>
<dbReference type="PROSITE" id="PS51767">
    <property type="entry name" value="PEPTIDASE_A1"/>
    <property type="match status" value="2"/>
</dbReference>
<evidence type="ECO:0000313" key="10">
    <source>
        <dbReference type="EMBL" id="PPS16240.1"/>
    </source>
</evidence>
<dbReference type="Proteomes" id="UP000239757">
    <property type="component" value="Unassembled WGS sequence"/>
</dbReference>
<evidence type="ECO:0000259" key="9">
    <source>
        <dbReference type="PROSITE" id="PS51767"/>
    </source>
</evidence>
<dbReference type="FunFam" id="2.40.70.10:FF:000016">
    <property type="entry name" value="Probable aspartic protease At2g35615"/>
    <property type="match status" value="2"/>
</dbReference>
<dbReference type="InterPro" id="IPR033121">
    <property type="entry name" value="PEPTIDASE_A1"/>
</dbReference>
<dbReference type="EMBL" id="KZ663051">
    <property type="protein sequence ID" value="PPS16240.1"/>
    <property type="molecule type" value="Genomic_DNA"/>
</dbReference>
<keyword evidence="6" id="KW-0064">Aspartyl protease</keyword>
<dbReference type="OrthoDB" id="2747330at2759"/>
<dbReference type="AlphaFoldDB" id="A0A2P5YKV3"/>
<evidence type="ECO:0000256" key="2">
    <source>
        <dbReference type="ARBA" id="ARBA00007447"/>
    </source>
</evidence>
<dbReference type="SUPFAM" id="SSF50630">
    <property type="entry name" value="Acid proteases"/>
    <property type="match status" value="2"/>
</dbReference>
<dbReference type="CDD" id="cd05476">
    <property type="entry name" value="pepsin_A_like_plant"/>
    <property type="match status" value="1"/>
</dbReference>
<feature type="domain" description="Peptidase A1" evidence="9">
    <location>
        <begin position="65"/>
        <end position="210"/>
    </location>
</feature>
<dbReference type="Pfam" id="PF14543">
    <property type="entry name" value="TAXi_N"/>
    <property type="match status" value="2"/>
</dbReference>
<dbReference type="InterPro" id="IPR001969">
    <property type="entry name" value="Aspartic_peptidase_AS"/>
</dbReference>
<evidence type="ECO:0000256" key="4">
    <source>
        <dbReference type="ARBA" id="ARBA00022670"/>
    </source>
</evidence>
<evidence type="ECO:0000256" key="5">
    <source>
        <dbReference type="ARBA" id="ARBA00022729"/>
    </source>
</evidence>
<dbReference type="PANTHER" id="PTHR47967">
    <property type="entry name" value="OS07G0603500 PROTEIN-RELATED"/>
    <property type="match status" value="1"/>
</dbReference>
<keyword evidence="7" id="KW-0378">Hydrolase</keyword>
<dbReference type="InterPro" id="IPR032799">
    <property type="entry name" value="TAXi_C"/>
</dbReference>
<evidence type="ECO:0000256" key="8">
    <source>
        <dbReference type="ARBA" id="ARBA00023180"/>
    </source>
</evidence>
<keyword evidence="4" id="KW-0645">Protease</keyword>
<keyword evidence="8" id="KW-0325">Glycoprotein</keyword>
<evidence type="ECO:0000313" key="11">
    <source>
        <dbReference type="Proteomes" id="UP000239757"/>
    </source>
</evidence>
<evidence type="ECO:0000256" key="1">
    <source>
        <dbReference type="ARBA" id="ARBA00004613"/>
    </source>
</evidence>
<reference evidence="10 11" key="1">
    <citation type="submission" date="2015-01" db="EMBL/GenBank/DDBJ databases">
        <title>Genome of allotetraploid Gossypium barbadense reveals genomic plasticity and fiber elongation in cotton evolution.</title>
        <authorList>
            <person name="Chen X."/>
            <person name="Liu X."/>
            <person name="Zhao B."/>
            <person name="Zheng H."/>
            <person name="Hu Y."/>
            <person name="Lu G."/>
            <person name="Yang C."/>
            <person name="Chen J."/>
            <person name="Shan C."/>
            <person name="Zhang L."/>
            <person name="Zhou Y."/>
            <person name="Wang L."/>
            <person name="Guo W."/>
            <person name="Bai Y."/>
            <person name="Ruan J."/>
            <person name="Shangguan X."/>
            <person name="Mao Y."/>
            <person name="Jiang J."/>
            <person name="Zhu Y."/>
            <person name="Lei J."/>
            <person name="Kang H."/>
            <person name="Chen S."/>
            <person name="He X."/>
            <person name="Wang R."/>
            <person name="Wang Y."/>
            <person name="Chen J."/>
            <person name="Wang L."/>
            <person name="Yu S."/>
            <person name="Wang B."/>
            <person name="Wei J."/>
            <person name="Song S."/>
            <person name="Lu X."/>
            <person name="Gao Z."/>
            <person name="Gu W."/>
            <person name="Deng X."/>
            <person name="Ma D."/>
            <person name="Wang S."/>
            <person name="Liang W."/>
            <person name="Fang L."/>
            <person name="Cai C."/>
            <person name="Zhu X."/>
            <person name="Zhou B."/>
            <person name="Zhang Y."/>
            <person name="Chen Z."/>
            <person name="Xu S."/>
            <person name="Zhu R."/>
            <person name="Wang S."/>
            <person name="Zhang T."/>
            <person name="Zhao G."/>
        </authorList>
    </citation>
    <scope>NUCLEOTIDE SEQUENCE [LARGE SCALE GENOMIC DNA]</scope>
    <source>
        <strain evidence="11">cv. Xinhai21</strain>
        <tissue evidence="10">Leaf</tissue>
    </source>
</reference>
<dbReference type="InterPro" id="IPR032861">
    <property type="entry name" value="TAXi_N"/>
</dbReference>
<proteinExistence type="inferred from homology"/>
<dbReference type="Pfam" id="PF14541">
    <property type="entry name" value="TAXi_C"/>
    <property type="match status" value="1"/>
</dbReference>
<gene>
    <name evidence="10" type="ORF">GOBAR_AA04348</name>
</gene>
<dbReference type="PANTHER" id="PTHR47967:SF138">
    <property type="entry name" value="ASPARTIC PROTEINASE CDR1-LIKE"/>
    <property type="match status" value="1"/>
</dbReference>
<dbReference type="GO" id="GO:0004190">
    <property type="term" value="F:aspartic-type endopeptidase activity"/>
    <property type="evidence" value="ECO:0007669"/>
    <property type="project" value="UniProtKB-KW"/>
</dbReference>
<keyword evidence="5" id="KW-0732">Signal</keyword>
<evidence type="ECO:0000256" key="3">
    <source>
        <dbReference type="ARBA" id="ARBA00022525"/>
    </source>
</evidence>
<dbReference type="InterPro" id="IPR034161">
    <property type="entry name" value="Pepsin-like_plant"/>
</dbReference>
<sequence length="658" mass="71188">MGAKGFSVELIHLDSPISPFYNASLTSSQILRKNALHSMDRLKHFQFLIDQSAIQSAVTPNGGIYLMKLSFGTPPVDYMAVADTGSDLIWIQCVPCLQSQCYPQGSPPFDPQASSTYKKIPCDSDSCQALPRYQCSNDVNDCQYSYSYGDKSFTKGILSTDTLTFDDSNGQKTAFPTSIFGCGHNNQGKFRSPSAGLVGLGGGPLSLVSQISTQIDHRFSYCLVPLSASSSSKLLFGQEAIISRPGAVSTPLPVMGAKGFSVELIHRDSPISPFYNASLTSSQILRKNALHSLDRLRHFQSMIDQSAIQSAVTPNGGIYLMKLCFGTPPLDYMAVADTGSDLIWIQCVPCLQPQCYPQGSPPFDPQASSTYKKIPCDSDSCQALPRYQCSNDVNDCQYSYSYGDKSFTKGILSTDTLTFDDSNGQKTAFPTSIFGCGHNNQGKFRSPSAGLVGLGGGPLSLVSQISTQIDNRFSYCLVPRSASSSSKLLFGQEAIISRPGAVSTPLVTKTPQTFYYLSLEGVSIGDKTAEAGSSQGNIIIDSGTTLTYLESRFYSSLETIVKDAIGVDPVKDPSGTFSLCYGAKTNISVPEMVFHFSGADLLLQPENTFRINDGLFCMLIVPSDSLSIFGNYAQMNFQVEYDLQKRTVSFAPTDCTKQ</sequence>
<feature type="domain" description="Peptidase A1" evidence="9">
    <location>
        <begin position="319"/>
        <end position="651"/>
    </location>
</feature>
<dbReference type="GO" id="GO:0005576">
    <property type="term" value="C:extracellular region"/>
    <property type="evidence" value="ECO:0007669"/>
    <property type="project" value="UniProtKB-SubCell"/>
</dbReference>
<dbReference type="FunFam" id="2.40.70.10:FF:000050">
    <property type="entry name" value="Aspartic proteinase CDR1"/>
    <property type="match status" value="1"/>
</dbReference>
<accession>A0A2P5YKV3</accession>
<evidence type="ECO:0000256" key="7">
    <source>
        <dbReference type="ARBA" id="ARBA00022801"/>
    </source>
</evidence>
<name>A0A2P5YKV3_GOSBA</name>
<protein>
    <recommendedName>
        <fullName evidence="9">Peptidase A1 domain-containing protein</fullName>
    </recommendedName>
</protein>